<comment type="caution">
    <text evidence="2">The sequence shown here is derived from an EMBL/GenBank/DDBJ whole genome shotgun (WGS) entry which is preliminary data.</text>
</comment>
<dbReference type="InterPro" id="IPR036278">
    <property type="entry name" value="Sialidase_sf"/>
</dbReference>
<dbReference type="Pfam" id="PF13088">
    <property type="entry name" value="BNR_2"/>
    <property type="match status" value="1"/>
</dbReference>
<evidence type="ECO:0000259" key="1">
    <source>
        <dbReference type="Pfam" id="PF13088"/>
    </source>
</evidence>
<dbReference type="PANTHER" id="PTHR43752">
    <property type="entry name" value="BNR/ASP-BOX REPEAT FAMILY PROTEIN"/>
    <property type="match status" value="1"/>
</dbReference>
<organism evidence="2 3">
    <name type="scientific">Paenibacillus plantarum</name>
    <dbReference type="NCBI Taxonomy" id="2654975"/>
    <lineage>
        <taxon>Bacteria</taxon>
        <taxon>Bacillati</taxon>
        <taxon>Bacillota</taxon>
        <taxon>Bacilli</taxon>
        <taxon>Bacillales</taxon>
        <taxon>Paenibacillaceae</taxon>
        <taxon>Paenibacillus</taxon>
    </lineage>
</organism>
<sequence>MIQNEKRFEALTGEEIHKYEMEVLKKVADLALIPPVLNTSPLPDYDYDRLDYGMNVSIERTAQGRLWSLWVAGGDSPKAFMVMAKSDDNGESWSKPCLVIDSHSNNLPLDRTVIVGCLWTDPLGRLWLFFDQVMHHFDGRGGLWFARCDNPEDQDPLWSKPQRIWDGSMINKPVVLSSGEWLLPIQLLQHSKGFGPFAHSDIFDELDPYRGANIFITRDQGVTFERLGNVTLPSPDWSEHMIIERNDRSLWMLARTQIGILESFSLDRGVTWSVPALPNEIRQPAARFHIRRLLSGRLLMVKHGDTINDPTQIRHKLKAFLSEDEGNTWKGGLMLDSREGVSYPDVGLAPDGTIYISYDFKRDTHGHILMARIKEDDILAGELICPGSRLSMLICKPMKERSEQIN</sequence>
<evidence type="ECO:0000313" key="2">
    <source>
        <dbReference type="EMBL" id="NOU66075.1"/>
    </source>
</evidence>
<dbReference type="RefSeq" id="WP_171632323.1">
    <property type="nucleotide sequence ID" value="NZ_WHNY01000060.1"/>
</dbReference>
<dbReference type="InterPro" id="IPR011040">
    <property type="entry name" value="Sialidase"/>
</dbReference>
<name>A0ABX1XC73_9BACL</name>
<dbReference type="EMBL" id="WHNY01000060">
    <property type="protein sequence ID" value="NOU66075.1"/>
    <property type="molecule type" value="Genomic_DNA"/>
</dbReference>
<dbReference type="Proteomes" id="UP000653578">
    <property type="component" value="Unassembled WGS sequence"/>
</dbReference>
<dbReference type="PANTHER" id="PTHR43752:SF2">
    <property type="entry name" value="BNR_ASP-BOX REPEAT FAMILY PROTEIN"/>
    <property type="match status" value="1"/>
</dbReference>
<protein>
    <submittedName>
        <fullName evidence="2">Exo-alpha-sialidase</fullName>
    </submittedName>
</protein>
<feature type="domain" description="Sialidase" evidence="1">
    <location>
        <begin position="64"/>
        <end position="356"/>
    </location>
</feature>
<dbReference type="SUPFAM" id="SSF50939">
    <property type="entry name" value="Sialidases"/>
    <property type="match status" value="1"/>
</dbReference>
<evidence type="ECO:0000313" key="3">
    <source>
        <dbReference type="Proteomes" id="UP000653578"/>
    </source>
</evidence>
<dbReference type="Gene3D" id="2.120.10.10">
    <property type="match status" value="1"/>
</dbReference>
<dbReference type="CDD" id="cd15482">
    <property type="entry name" value="Sialidase_non-viral"/>
    <property type="match status" value="1"/>
</dbReference>
<keyword evidence="3" id="KW-1185">Reference proteome</keyword>
<gene>
    <name evidence="2" type="ORF">GC096_18730</name>
</gene>
<proteinExistence type="predicted"/>
<reference evidence="2 3" key="1">
    <citation type="submission" date="2019-10" db="EMBL/GenBank/DDBJ databases">
        <title>Description of Paenibacillus humi sp. nov.</title>
        <authorList>
            <person name="Carlier A."/>
            <person name="Qi S."/>
        </authorList>
    </citation>
    <scope>NUCLEOTIDE SEQUENCE [LARGE SCALE GENOMIC DNA]</scope>
    <source>
        <strain evidence="2 3">LMG 31461</strain>
    </source>
</reference>
<accession>A0ABX1XC73</accession>